<reference evidence="2" key="1">
    <citation type="journal article" date="2019" name="Sci. Rep.">
        <title>Draft genome of Tanacetum cinerariifolium, the natural source of mosquito coil.</title>
        <authorList>
            <person name="Yamashiro T."/>
            <person name="Shiraishi A."/>
            <person name="Satake H."/>
            <person name="Nakayama K."/>
        </authorList>
    </citation>
    <scope>NUCLEOTIDE SEQUENCE</scope>
</reference>
<comment type="caution">
    <text evidence="2">The sequence shown here is derived from an EMBL/GenBank/DDBJ whole genome shotgun (WGS) entry which is preliminary data.</text>
</comment>
<protein>
    <submittedName>
        <fullName evidence="2">Uncharacterized protein</fullName>
    </submittedName>
</protein>
<feature type="region of interest" description="Disordered" evidence="1">
    <location>
        <begin position="1"/>
        <end position="48"/>
    </location>
</feature>
<organism evidence="2">
    <name type="scientific">Tanacetum cinerariifolium</name>
    <name type="common">Dalmatian daisy</name>
    <name type="synonym">Chrysanthemum cinerariifolium</name>
    <dbReference type="NCBI Taxonomy" id="118510"/>
    <lineage>
        <taxon>Eukaryota</taxon>
        <taxon>Viridiplantae</taxon>
        <taxon>Streptophyta</taxon>
        <taxon>Embryophyta</taxon>
        <taxon>Tracheophyta</taxon>
        <taxon>Spermatophyta</taxon>
        <taxon>Magnoliopsida</taxon>
        <taxon>eudicotyledons</taxon>
        <taxon>Gunneridae</taxon>
        <taxon>Pentapetalae</taxon>
        <taxon>asterids</taxon>
        <taxon>campanulids</taxon>
        <taxon>Asterales</taxon>
        <taxon>Asteraceae</taxon>
        <taxon>Asteroideae</taxon>
        <taxon>Anthemideae</taxon>
        <taxon>Anthemidinae</taxon>
        <taxon>Tanacetum</taxon>
    </lineage>
</organism>
<evidence type="ECO:0000313" key="2">
    <source>
        <dbReference type="EMBL" id="GFD19711.1"/>
    </source>
</evidence>
<feature type="non-terminal residue" evidence="2">
    <location>
        <position position="1"/>
    </location>
</feature>
<feature type="compositionally biased region" description="Basic and acidic residues" evidence="1">
    <location>
        <begin position="30"/>
        <end position="42"/>
    </location>
</feature>
<accession>A0A699UD14</accession>
<name>A0A699UD14_TANCI</name>
<evidence type="ECO:0000256" key="1">
    <source>
        <dbReference type="SAM" id="MobiDB-lite"/>
    </source>
</evidence>
<proteinExistence type="predicted"/>
<gene>
    <name evidence="2" type="ORF">Tci_891680</name>
</gene>
<feature type="compositionally biased region" description="Basic and acidic residues" evidence="1">
    <location>
        <begin position="9"/>
        <end position="19"/>
    </location>
</feature>
<dbReference type="AlphaFoldDB" id="A0A699UD14"/>
<dbReference type="EMBL" id="BKCJ011316671">
    <property type="protein sequence ID" value="GFD19711.1"/>
    <property type="molecule type" value="Genomic_DNA"/>
</dbReference>
<sequence>DSPGAGYKPSEEEEKKDTEDTGNEDSDAPITKEPRVNQEKDSVNSTNRVNVVSLTVNAASNEVNAVGRKSSIKLPNDPNMPESKDISIFEDLNEDVFGVEADLNNLESNFQVSPIPITRIHMDHPL</sequence>